<name>H2SSE2_TAKRU</name>
<dbReference type="InterPro" id="IPR004965">
    <property type="entry name" value="Paralemmin"/>
</dbReference>
<dbReference type="PANTHER" id="PTHR46881">
    <property type="entry name" value="PALMDELPHIN"/>
    <property type="match status" value="1"/>
</dbReference>
<reference evidence="12" key="2">
    <citation type="submission" date="2025-08" db="UniProtKB">
        <authorList>
            <consortium name="Ensembl"/>
        </authorList>
    </citation>
    <scope>IDENTIFICATION</scope>
</reference>
<dbReference type="eggNOG" id="ENOG502QVMH">
    <property type="taxonomic scope" value="Eukaryota"/>
</dbReference>
<dbReference type="OMA" id="FASHRSH"/>
<dbReference type="AlphaFoldDB" id="H2SSE2"/>
<evidence type="ECO:0000256" key="8">
    <source>
        <dbReference type="ARBA" id="ARBA00023273"/>
    </source>
</evidence>
<dbReference type="PANTHER" id="PTHR46881:SF1">
    <property type="entry name" value="PALMDELPHIN"/>
    <property type="match status" value="1"/>
</dbReference>
<keyword evidence="6" id="KW-0770">Synapse</keyword>
<sequence>MEECDLLKERLQAITVRPHSCTESSLQQQHCSRAASGLLNLSSRLLGTEKRRVQADIRQKKLELDQEKLKLQHLKKEVEFLEREESMISTNESFILNQLKAVEKSSEDIIKVSTFFLSVSLSPYPIIPHGPHIPAYLAPPANKHCESMTPRKTLFAMEINVTKNLLTGENTVVSTATVPAEELKHHGGLKVYDDGRKCVYALNSREVWSDYNGSKLSANEVEELLKSATVHRQANYRNPHLNHPRRGKPGFYNNQQETEVEGADFQHLRGHHGNNMSKNVFTFRESYMGLEHHHHENSVGGPLPRSQNQEVLSPRQSQLCYTPASYIPLSDYITVDEEELFCFSPDGSTATATATYSGPAHSKRAPSPLYADDTPYTILNNVDTTEPITAIFMGFQLTQDDSEQMPECEASLKAELIIIDDSDDETKETKTDPGSNSCQAGSPAVGNVGVGDRWMEKQVATGIRKMKKKHKACCAVC</sequence>
<evidence type="ECO:0000256" key="2">
    <source>
        <dbReference type="ARBA" id="ARBA00004496"/>
    </source>
</evidence>
<gene>
    <name evidence="12" type="primary">palmda</name>
</gene>
<reference evidence="12" key="3">
    <citation type="submission" date="2025-09" db="UniProtKB">
        <authorList>
            <consortium name="Ensembl"/>
        </authorList>
    </citation>
    <scope>IDENTIFICATION</scope>
</reference>
<feature type="region of interest" description="Disordered" evidence="11">
    <location>
        <begin position="422"/>
        <end position="449"/>
    </location>
</feature>
<dbReference type="GO" id="GO:0008360">
    <property type="term" value="P:regulation of cell shape"/>
    <property type="evidence" value="ECO:0007669"/>
    <property type="project" value="InterPro"/>
</dbReference>
<dbReference type="Pfam" id="PF03285">
    <property type="entry name" value="Paralemmin"/>
    <property type="match status" value="1"/>
</dbReference>
<evidence type="ECO:0000256" key="5">
    <source>
        <dbReference type="ARBA" id="ARBA00022490"/>
    </source>
</evidence>
<dbReference type="Ensembl" id="ENSTRUT00000015398.3">
    <property type="protein sequence ID" value="ENSTRUP00000015329.3"/>
    <property type="gene ID" value="ENSTRUG00000006277.3"/>
</dbReference>
<accession>H2SSE2</accession>
<keyword evidence="5" id="KW-0963">Cytoplasm</keyword>
<evidence type="ECO:0000313" key="13">
    <source>
        <dbReference type="Proteomes" id="UP000005226"/>
    </source>
</evidence>
<dbReference type="HOGENOM" id="CLU_038333_0_0_1"/>
<dbReference type="GO" id="GO:0016020">
    <property type="term" value="C:membrane"/>
    <property type="evidence" value="ECO:0007669"/>
    <property type="project" value="InterPro"/>
</dbReference>
<comment type="similarity">
    <text evidence="4">Belongs to the paralemmin family.</text>
</comment>
<evidence type="ECO:0000256" key="7">
    <source>
        <dbReference type="ARBA" id="ARBA00023054"/>
    </source>
</evidence>
<evidence type="ECO:0000256" key="10">
    <source>
        <dbReference type="SAM" id="Coils"/>
    </source>
</evidence>
<evidence type="ECO:0000256" key="6">
    <source>
        <dbReference type="ARBA" id="ARBA00023018"/>
    </source>
</evidence>
<dbReference type="GeneTree" id="ENSGT00940000157718"/>
<dbReference type="STRING" id="31033.ENSTRUP00000015329"/>
<evidence type="ECO:0000256" key="4">
    <source>
        <dbReference type="ARBA" id="ARBA00005756"/>
    </source>
</evidence>
<protein>
    <recommendedName>
        <fullName evidence="9">Palmdelphin</fullName>
    </recommendedName>
</protein>
<dbReference type="GO" id="GO:0005737">
    <property type="term" value="C:cytoplasm"/>
    <property type="evidence" value="ECO:0007669"/>
    <property type="project" value="UniProtKB-SubCell"/>
</dbReference>
<evidence type="ECO:0000256" key="9">
    <source>
        <dbReference type="ARBA" id="ARBA00040857"/>
    </source>
</evidence>
<dbReference type="GO" id="GO:0043197">
    <property type="term" value="C:dendritic spine"/>
    <property type="evidence" value="ECO:0007669"/>
    <property type="project" value="UniProtKB-SubCell"/>
</dbReference>
<comment type="subcellular location">
    <subcellularLocation>
        <location evidence="1">Cell projection</location>
        <location evidence="1">Dendrite</location>
    </subcellularLocation>
    <subcellularLocation>
        <location evidence="3">Cell projection</location>
        <location evidence="3">Dendritic spine</location>
    </subcellularLocation>
    <subcellularLocation>
        <location evidence="2">Cytoplasm</location>
    </subcellularLocation>
</comment>
<proteinExistence type="inferred from homology"/>
<keyword evidence="8" id="KW-0966">Cell projection</keyword>
<organism evidence="12 13">
    <name type="scientific">Takifugu rubripes</name>
    <name type="common">Japanese pufferfish</name>
    <name type="synonym">Fugu rubripes</name>
    <dbReference type="NCBI Taxonomy" id="31033"/>
    <lineage>
        <taxon>Eukaryota</taxon>
        <taxon>Metazoa</taxon>
        <taxon>Chordata</taxon>
        <taxon>Craniata</taxon>
        <taxon>Vertebrata</taxon>
        <taxon>Euteleostomi</taxon>
        <taxon>Actinopterygii</taxon>
        <taxon>Neopterygii</taxon>
        <taxon>Teleostei</taxon>
        <taxon>Neoteleostei</taxon>
        <taxon>Acanthomorphata</taxon>
        <taxon>Eupercaria</taxon>
        <taxon>Tetraodontiformes</taxon>
        <taxon>Tetradontoidea</taxon>
        <taxon>Tetraodontidae</taxon>
        <taxon>Takifugu</taxon>
    </lineage>
</organism>
<keyword evidence="7 10" id="KW-0175">Coiled coil</keyword>
<evidence type="ECO:0000256" key="3">
    <source>
        <dbReference type="ARBA" id="ARBA00004552"/>
    </source>
</evidence>
<evidence type="ECO:0000313" key="12">
    <source>
        <dbReference type="Ensembl" id="ENSTRUP00000015329.3"/>
    </source>
</evidence>
<evidence type="ECO:0000256" key="11">
    <source>
        <dbReference type="SAM" id="MobiDB-lite"/>
    </source>
</evidence>
<dbReference type="InParanoid" id="H2SSE2"/>
<reference evidence="12 13" key="1">
    <citation type="journal article" date="2011" name="Genome Biol. Evol.">
        <title>Integration of the genetic map and genome assembly of fugu facilitates insights into distinct features of genome evolution in teleosts and mammals.</title>
        <authorList>
            <person name="Kai W."/>
            <person name="Kikuchi K."/>
            <person name="Tohari S."/>
            <person name="Chew A.K."/>
            <person name="Tay A."/>
            <person name="Fujiwara A."/>
            <person name="Hosoya S."/>
            <person name="Suetake H."/>
            <person name="Naruse K."/>
            <person name="Brenner S."/>
            <person name="Suzuki Y."/>
            <person name="Venkatesh B."/>
        </authorList>
    </citation>
    <scope>NUCLEOTIDE SEQUENCE [LARGE SCALE GENOMIC DNA]</scope>
</reference>
<dbReference type="Proteomes" id="UP000005226">
    <property type="component" value="Chromosome 22"/>
</dbReference>
<feature type="coiled-coil region" evidence="10">
    <location>
        <begin position="50"/>
        <end position="91"/>
    </location>
</feature>
<evidence type="ECO:0000256" key="1">
    <source>
        <dbReference type="ARBA" id="ARBA00004279"/>
    </source>
</evidence>
<keyword evidence="13" id="KW-1185">Reference proteome</keyword>